<evidence type="ECO:0000256" key="1">
    <source>
        <dbReference type="ARBA" id="ARBA00001947"/>
    </source>
</evidence>
<evidence type="ECO:0000256" key="5">
    <source>
        <dbReference type="ARBA" id="ARBA00022801"/>
    </source>
</evidence>
<dbReference type="GO" id="GO:0046872">
    <property type="term" value="F:metal ion binding"/>
    <property type="evidence" value="ECO:0007669"/>
    <property type="project" value="UniProtKB-KW"/>
</dbReference>
<evidence type="ECO:0000256" key="7">
    <source>
        <dbReference type="ARBA" id="ARBA00023049"/>
    </source>
</evidence>
<proteinExistence type="inferred from homology"/>
<dbReference type="PANTHER" id="PTHR11733:SF167">
    <property type="entry name" value="FI17812P1-RELATED"/>
    <property type="match status" value="1"/>
</dbReference>
<evidence type="ECO:0000256" key="3">
    <source>
        <dbReference type="ARBA" id="ARBA00022670"/>
    </source>
</evidence>
<feature type="domain" description="Peptidase M13 C-terminal" evidence="8">
    <location>
        <begin position="493"/>
        <end position="699"/>
    </location>
</feature>
<comment type="caution">
    <text evidence="10">The sequence shown here is derived from an EMBL/GenBank/DDBJ whole genome shotgun (WGS) entry which is preliminary data.</text>
</comment>
<gene>
    <name evidence="10" type="ORF">V5799_002162</name>
</gene>
<name>A0AAQ4CY41_AMBAM</name>
<accession>A0AAQ4CY41</accession>
<dbReference type="InterPro" id="IPR042089">
    <property type="entry name" value="Peptidase_M13_dom_2"/>
</dbReference>
<comment type="similarity">
    <text evidence="2">Belongs to the peptidase M13 family.</text>
</comment>
<dbReference type="Gene3D" id="1.10.1380.10">
    <property type="entry name" value="Neutral endopeptidase , domain2"/>
    <property type="match status" value="1"/>
</dbReference>
<dbReference type="GO" id="GO:0016485">
    <property type="term" value="P:protein processing"/>
    <property type="evidence" value="ECO:0007669"/>
    <property type="project" value="TreeGrafter"/>
</dbReference>
<comment type="cofactor">
    <cofactor evidence="1">
        <name>Zn(2+)</name>
        <dbReference type="ChEBI" id="CHEBI:29105"/>
    </cofactor>
</comment>
<keyword evidence="11" id="KW-1185">Reference proteome</keyword>
<dbReference type="GO" id="GO:0005886">
    <property type="term" value="C:plasma membrane"/>
    <property type="evidence" value="ECO:0007669"/>
    <property type="project" value="TreeGrafter"/>
</dbReference>
<dbReference type="InterPro" id="IPR024079">
    <property type="entry name" value="MetalloPept_cat_dom_sf"/>
</dbReference>
<dbReference type="SUPFAM" id="SSF55486">
    <property type="entry name" value="Metalloproteases ('zincins'), catalytic domain"/>
    <property type="match status" value="1"/>
</dbReference>
<dbReference type="EMBL" id="JARKHS020036669">
    <property type="protein sequence ID" value="KAK8755131.1"/>
    <property type="molecule type" value="Genomic_DNA"/>
</dbReference>
<sequence>MAASAPECAESPKENYTVCDSEECQQRAKLINASLDRCIDPCEDFYQYACGGWINSHEIPPSKSSMGTFRLLRDELQETLKSLLENMTLVYECQNITDKAAVVYNTCMAVPTSEDRLDVMMAIMNASGVPQWPITNDTKGMFQNCTQVLNTTGYFPVLTVNVGRDVKMLNSNVIGLDQIDFGVGRNQIIHPEKEENKKIIDAYKQLIKTALRFMRPNISETNLTELSEELVNFEGQLANLTAPPEERRDFMQIYNRVTIGELQKNFTHVRLLDLLQKQFSRANITLCDNETVELYALKYYQRLNYFLECADANTLYNYAGLRIMLSFGNHVSKEIRNASFELSKAKTGVVEDKQRWEKCVDIVNDAMPEIVGLLYVQHKFSKEAKKEVEDLARRLIAVFNETLQEADWMDNDTREAAEQKLIKMGRKIGYPDWLYNMSYLEELYRYVPQLHINCSFAEMMRWTSNNRWVREMLKLRKPYDNEAEWLVGPAIVNAFYNPTSNEMVYPSGILQGVFYTYGLPRSINYGAIGMVVGHEMTHGFDDTGSQFDADGALKQWWTNDTRAHFEEKAKCFEYQYGNITDPEANMTLNGKNTVGENIADNGGLRLAFGAYERLLEEGSENDTRLAGLEEFSGQQLFFLANAMVWCSKTRKESLQQEIQYDTHSPDHYRVNIPMANLESFSSTFGCAANSTMNFTERCTLW</sequence>
<dbReference type="InterPro" id="IPR008753">
    <property type="entry name" value="Peptidase_M13_N"/>
</dbReference>
<keyword evidence="4" id="KW-0479">Metal-binding</keyword>
<evidence type="ECO:0000256" key="4">
    <source>
        <dbReference type="ARBA" id="ARBA00022723"/>
    </source>
</evidence>
<dbReference type="InterPro" id="IPR018497">
    <property type="entry name" value="Peptidase_M13_C"/>
</dbReference>
<dbReference type="PROSITE" id="PS51885">
    <property type="entry name" value="NEPRILYSIN"/>
    <property type="match status" value="1"/>
</dbReference>
<evidence type="ECO:0000256" key="2">
    <source>
        <dbReference type="ARBA" id="ARBA00007357"/>
    </source>
</evidence>
<evidence type="ECO:0000313" key="11">
    <source>
        <dbReference type="Proteomes" id="UP001321473"/>
    </source>
</evidence>
<evidence type="ECO:0000259" key="9">
    <source>
        <dbReference type="Pfam" id="PF05649"/>
    </source>
</evidence>
<organism evidence="10 11">
    <name type="scientific">Amblyomma americanum</name>
    <name type="common">Lone star tick</name>
    <dbReference type="NCBI Taxonomy" id="6943"/>
    <lineage>
        <taxon>Eukaryota</taxon>
        <taxon>Metazoa</taxon>
        <taxon>Ecdysozoa</taxon>
        <taxon>Arthropoda</taxon>
        <taxon>Chelicerata</taxon>
        <taxon>Arachnida</taxon>
        <taxon>Acari</taxon>
        <taxon>Parasitiformes</taxon>
        <taxon>Ixodida</taxon>
        <taxon>Ixodoidea</taxon>
        <taxon>Ixodidae</taxon>
        <taxon>Amblyomminae</taxon>
        <taxon>Amblyomma</taxon>
    </lineage>
</organism>
<reference evidence="10 11" key="1">
    <citation type="journal article" date="2023" name="Arcadia Sci">
        <title>De novo assembly of a long-read Amblyomma americanum tick genome.</title>
        <authorList>
            <person name="Chou S."/>
            <person name="Poskanzer K.E."/>
            <person name="Rollins M."/>
            <person name="Thuy-Boun P.S."/>
        </authorList>
    </citation>
    <scope>NUCLEOTIDE SEQUENCE [LARGE SCALE GENOMIC DNA]</scope>
    <source>
        <strain evidence="10">F_SG_1</strain>
        <tissue evidence="10">Salivary glands</tissue>
    </source>
</reference>
<dbReference type="Pfam" id="PF01431">
    <property type="entry name" value="Peptidase_M13"/>
    <property type="match status" value="1"/>
</dbReference>
<dbReference type="GO" id="GO:0004222">
    <property type="term" value="F:metalloendopeptidase activity"/>
    <property type="evidence" value="ECO:0007669"/>
    <property type="project" value="InterPro"/>
</dbReference>
<dbReference type="Pfam" id="PF05649">
    <property type="entry name" value="Peptidase_M13_N"/>
    <property type="match status" value="1"/>
</dbReference>
<dbReference type="AlphaFoldDB" id="A0AAQ4CY41"/>
<dbReference type="PANTHER" id="PTHR11733">
    <property type="entry name" value="ZINC METALLOPROTEASE FAMILY M13 NEPRILYSIN-RELATED"/>
    <property type="match status" value="1"/>
</dbReference>
<evidence type="ECO:0000256" key="6">
    <source>
        <dbReference type="ARBA" id="ARBA00022833"/>
    </source>
</evidence>
<keyword evidence="7" id="KW-0482">Metalloprotease</keyword>
<dbReference type="PRINTS" id="PR00786">
    <property type="entry name" value="NEPRILYSIN"/>
</dbReference>
<dbReference type="InterPro" id="IPR000718">
    <property type="entry name" value="Peptidase_M13"/>
</dbReference>
<evidence type="ECO:0000313" key="10">
    <source>
        <dbReference type="EMBL" id="KAK8755131.1"/>
    </source>
</evidence>
<dbReference type="CDD" id="cd08662">
    <property type="entry name" value="M13"/>
    <property type="match status" value="1"/>
</dbReference>
<evidence type="ECO:0008006" key="12">
    <source>
        <dbReference type="Google" id="ProtNLM"/>
    </source>
</evidence>
<keyword evidence="6" id="KW-0862">Zinc</keyword>
<keyword evidence="5" id="KW-0378">Hydrolase</keyword>
<dbReference type="Gene3D" id="3.40.390.10">
    <property type="entry name" value="Collagenase (Catalytic Domain)"/>
    <property type="match status" value="1"/>
</dbReference>
<dbReference type="Proteomes" id="UP001321473">
    <property type="component" value="Unassembled WGS sequence"/>
</dbReference>
<keyword evidence="3" id="KW-0645">Protease</keyword>
<protein>
    <recommendedName>
        <fullName evidence="12">M13 family peptidase</fullName>
    </recommendedName>
</protein>
<evidence type="ECO:0000259" key="8">
    <source>
        <dbReference type="Pfam" id="PF01431"/>
    </source>
</evidence>
<feature type="domain" description="Peptidase M13 N-terminal" evidence="9">
    <location>
        <begin position="41"/>
        <end position="431"/>
    </location>
</feature>